<accession>A0A9P9FKE7</accession>
<feature type="compositionally biased region" description="Basic and acidic residues" evidence="1">
    <location>
        <begin position="80"/>
        <end position="91"/>
    </location>
</feature>
<name>A0A9P9FKE7_9HYPO</name>
<evidence type="ECO:0000256" key="2">
    <source>
        <dbReference type="SAM" id="SignalP"/>
    </source>
</evidence>
<feature type="compositionally biased region" description="Acidic residues" evidence="1">
    <location>
        <begin position="112"/>
        <end position="125"/>
    </location>
</feature>
<evidence type="ECO:0008006" key="5">
    <source>
        <dbReference type="Google" id="ProtNLM"/>
    </source>
</evidence>
<feature type="compositionally biased region" description="Basic and acidic residues" evidence="1">
    <location>
        <begin position="29"/>
        <end position="44"/>
    </location>
</feature>
<keyword evidence="4" id="KW-1185">Reference proteome</keyword>
<organism evidence="3 4">
    <name type="scientific">Dactylonectria estremocensis</name>
    <dbReference type="NCBI Taxonomy" id="1079267"/>
    <lineage>
        <taxon>Eukaryota</taxon>
        <taxon>Fungi</taxon>
        <taxon>Dikarya</taxon>
        <taxon>Ascomycota</taxon>
        <taxon>Pezizomycotina</taxon>
        <taxon>Sordariomycetes</taxon>
        <taxon>Hypocreomycetidae</taxon>
        <taxon>Hypocreales</taxon>
        <taxon>Nectriaceae</taxon>
        <taxon>Dactylonectria</taxon>
    </lineage>
</organism>
<feature type="chain" id="PRO_5040480952" description="Secreted protein" evidence="2">
    <location>
        <begin position="16"/>
        <end position="125"/>
    </location>
</feature>
<dbReference type="Proteomes" id="UP000717696">
    <property type="component" value="Unassembled WGS sequence"/>
</dbReference>
<dbReference type="AlphaFoldDB" id="A0A9P9FKE7"/>
<proteinExistence type="predicted"/>
<protein>
    <recommendedName>
        <fullName evidence="5">Secreted protein</fullName>
    </recommendedName>
</protein>
<comment type="caution">
    <text evidence="3">The sequence shown here is derived from an EMBL/GenBank/DDBJ whole genome shotgun (WGS) entry which is preliminary data.</text>
</comment>
<reference evidence="3" key="1">
    <citation type="journal article" date="2021" name="Nat. Commun.">
        <title>Genetic determinants of endophytism in the Arabidopsis root mycobiome.</title>
        <authorList>
            <person name="Mesny F."/>
            <person name="Miyauchi S."/>
            <person name="Thiergart T."/>
            <person name="Pickel B."/>
            <person name="Atanasova L."/>
            <person name="Karlsson M."/>
            <person name="Huettel B."/>
            <person name="Barry K.W."/>
            <person name="Haridas S."/>
            <person name="Chen C."/>
            <person name="Bauer D."/>
            <person name="Andreopoulos W."/>
            <person name="Pangilinan J."/>
            <person name="LaButti K."/>
            <person name="Riley R."/>
            <person name="Lipzen A."/>
            <person name="Clum A."/>
            <person name="Drula E."/>
            <person name="Henrissat B."/>
            <person name="Kohler A."/>
            <person name="Grigoriev I.V."/>
            <person name="Martin F.M."/>
            <person name="Hacquard S."/>
        </authorList>
    </citation>
    <scope>NUCLEOTIDE SEQUENCE</scope>
    <source>
        <strain evidence="3">MPI-CAGE-AT-0021</strain>
    </source>
</reference>
<keyword evidence="2" id="KW-0732">Signal</keyword>
<evidence type="ECO:0000313" key="3">
    <source>
        <dbReference type="EMBL" id="KAH7163093.1"/>
    </source>
</evidence>
<evidence type="ECO:0000313" key="4">
    <source>
        <dbReference type="Proteomes" id="UP000717696"/>
    </source>
</evidence>
<evidence type="ECO:0000256" key="1">
    <source>
        <dbReference type="SAM" id="MobiDB-lite"/>
    </source>
</evidence>
<dbReference type="EMBL" id="JAGMUU010000001">
    <property type="protein sequence ID" value="KAH7163093.1"/>
    <property type="molecule type" value="Genomic_DNA"/>
</dbReference>
<feature type="signal peptide" evidence="2">
    <location>
        <begin position="1"/>
        <end position="15"/>
    </location>
</feature>
<feature type="region of interest" description="Disordered" evidence="1">
    <location>
        <begin position="25"/>
        <end position="125"/>
    </location>
</feature>
<sequence>MRFVCLRLLLAGQMAFPTCVVVTVPGRGRRAENPRTNKAKEGQSRAKQSRADAGVAQKVPGRVAGKQASKSASKGQTGLDRLEQAGGDKTRMFGWDGMGWGCGMGDPRDGDGTDADETEWPEQSG</sequence>
<gene>
    <name evidence="3" type="ORF">B0J13DRAFT_29684</name>
</gene>